<gene>
    <name evidence="7" type="ORF">RirG_251040</name>
</gene>
<feature type="domain" description="RING-type" evidence="6">
    <location>
        <begin position="245"/>
        <end position="288"/>
    </location>
</feature>
<dbReference type="Gene3D" id="3.30.40.10">
    <property type="entry name" value="Zinc/RING finger domain, C3HC4 (zinc finger)"/>
    <property type="match status" value="1"/>
</dbReference>
<dbReference type="InterPro" id="IPR013083">
    <property type="entry name" value="Znf_RING/FYVE/PHD"/>
</dbReference>
<dbReference type="GO" id="GO:0008270">
    <property type="term" value="F:zinc ion binding"/>
    <property type="evidence" value="ECO:0007669"/>
    <property type="project" value="UniProtKB-KW"/>
</dbReference>
<dbReference type="STRING" id="1432141.A0A015JZU1"/>
<comment type="caution">
    <text evidence="7">The sequence shown here is derived from an EMBL/GenBank/DDBJ whole genome shotgun (WGS) entry which is preliminary data.</text>
</comment>
<feature type="compositionally biased region" description="Polar residues" evidence="5">
    <location>
        <begin position="200"/>
        <end position="214"/>
    </location>
</feature>
<organism evidence="7 8">
    <name type="scientific">Rhizophagus irregularis (strain DAOM 197198w)</name>
    <name type="common">Glomus intraradices</name>
    <dbReference type="NCBI Taxonomy" id="1432141"/>
    <lineage>
        <taxon>Eukaryota</taxon>
        <taxon>Fungi</taxon>
        <taxon>Fungi incertae sedis</taxon>
        <taxon>Mucoromycota</taxon>
        <taxon>Glomeromycotina</taxon>
        <taxon>Glomeromycetes</taxon>
        <taxon>Glomerales</taxon>
        <taxon>Glomeraceae</taxon>
        <taxon>Rhizophagus</taxon>
    </lineage>
</organism>
<evidence type="ECO:0000256" key="4">
    <source>
        <dbReference type="PROSITE-ProRule" id="PRU00175"/>
    </source>
</evidence>
<evidence type="ECO:0000259" key="6">
    <source>
        <dbReference type="PROSITE" id="PS50089"/>
    </source>
</evidence>
<dbReference type="InterPro" id="IPR017907">
    <property type="entry name" value="Znf_RING_CS"/>
</dbReference>
<evidence type="ECO:0000256" key="3">
    <source>
        <dbReference type="ARBA" id="ARBA00022833"/>
    </source>
</evidence>
<keyword evidence="1" id="KW-0479">Metal-binding</keyword>
<accession>A0A015JZU1</accession>
<dbReference type="SUPFAM" id="SSF57850">
    <property type="entry name" value="RING/U-box"/>
    <property type="match status" value="1"/>
</dbReference>
<keyword evidence="2 4" id="KW-0863">Zinc-finger</keyword>
<evidence type="ECO:0000313" key="8">
    <source>
        <dbReference type="Proteomes" id="UP000022910"/>
    </source>
</evidence>
<dbReference type="HOGENOM" id="CLU_1046437_0_0_1"/>
<dbReference type="PROSITE" id="PS00518">
    <property type="entry name" value="ZF_RING_1"/>
    <property type="match status" value="1"/>
</dbReference>
<name>A0A015JZU1_RHIIW</name>
<feature type="region of interest" description="Disordered" evidence="5">
    <location>
        <begin position="200"/>
        <end position="233"/>
    </location>
</feature>
<evidence type="ECO:0000256" key="5">
    <source>
        <dbReference type="SAM" id="MobiDB-lite"/>
    </source>
</evidence>
<dbReference type="PROSITE" id="PS50089">
    <property type="entry name" value="ZF_RING_2"/>
    <property type="match status" value="1"/>
</dbReference>
<reference evidence="7 8" key="1">
    <citation type="submission" date="2014-02" db="EMBL/GenBank/DDBJ databases">
        <title>Single nucleus genome sequencing reveals high similarity among nuclei of an endomycorrhizal fungus.</title>
        <authorList>
            <person name="Lin K."/>
            <person name="Geurts R."/>
            <person name="Zhang Z."/>
            <person name="Limpens E."/>
            <person name="Saunders D.G."/>
            <person name="Mu D."/>
            <person name="Pang E."/>
            <person name="Cao H."/>
            <person name="Cha H."/>
            <person name="Lin T."/>
            <person name="Zhou Q."/>
            <person name="Shang Y."/>
            <person name="Li Y."/>
            <person name="Ivanov S."/>
            <person name="Sharma T."/>
            <person name="Velzen R.V."/>
            <person name="Ruijter N.D."/>
            <person name="Aanen D.K."/>
            <person name="Win J."/>
            <person name="Kamoun S."/>
            <person name="Bisseling T."/>
            <person name="Huang S."/>
        </authorList>
    </citation>
    <scope>NUCLEOTIDE SEQUENCE [LARGE SCALE GENOMIC DNA]</scope>
    <source>
        <strain evidence="8">DAOM197198w</strain>
    </source>
</reference>
<dbReference type="Proteomes" id="UP000022910">
    <property type="component" value="Unassembled WGS sequence"/>
</dbReference>
<dbReference type="InterPro" id="IPR001841">
    <property type="entry name" value="Znf_RING"/>
</dbReference>
<evidence type="ECO:0000256" key="2">
    <source>
        <dbReference type="ARBA" id="ARBA00022771"/>
    </source>
</evidence>
<keyword evidence="3" id="KW-0862">Zinc</keyword>
<dbReference type="OrthoDB" id="2398441at2759"/>
<evidence type="ECO:0000313" key="7">
    <source>
        <dbReference type="EMBL" id="EXX52671.1"/>
    </source>
</evidence>
<dbReference type="AlphaFoldDB" id="A0A015JZU1"/>
<sequence>MSSPATIPRTFINMSASSPIDLTMTPLPVRRTPVTDIIIISESEDENNDSSHRNNSNYRFNDNNNPNSMLGFDSQNIFNSSTRHSSNNIQDSSGNNTNYNLRNGLAGLSTNGSSSNRSTSTRPNRTQSRHSIRSFLNFMLTMSQTNNNNNNNRHRHHSSAFHPYASTTEVLLTANDIHYGNNNSSGSSRSPMSTFFDPSRANTNINSNDVQILNTPPRRRNNNSPKPPILSGHARDLEDSHTLICADCDELLHEKLWALSNCGHVVCGSCVDKYKYSEKKKFPCPSCKKTVNSKNILPLYV</sequence>
<evidence type="ECO:0000256" key="1">
    <source>
        <dbReference type="ARBA" id="ARBA00022723"/>
    </source>
</evidence>
<keyword evidence="8" id="KW-1185">Reference proteome</keyword>
<protein>
    <recommendedName>
        <fullName evidence="6">RING-type domain-containing protein</fullName>
    </recommendedName>
</protein>
<feature type="compositionally biased region" description="Low complexity" evidence="5">
    <location>
        <begin position="109"/>
        <end position="126"/>
    </location>
</feature>
<feature type="compositionally biased region" description="Polar residues" evidence="5">
    <location>
        <begin position="73"/>
        <end position="101"/>
    </location>
</feature>
<feature type="compositionally biased region" description="Low complexity" evidence="5">
    <location>
        <begin position="53"/>
        <end position="67"/>
    </location>
</feature>
<dbReference type="EMBL" id="JEMT01029246">
    <property type="protein sequence ID" value="EXX52671.1"/>
    <property type="molecule type" value="Genomic_DNA"/>
</dbReference>
<proteinExistence type="predicted"/>
<feature type="region of interest" description="Disordered" evidence="5">
    <location>
        <begin position="41"/>
        <end position="130"/>
    </location>
</feature>